<evidence type="ECO:0000313" key="4">
    <source>
        <dbReference type="EMBL" id="OLP58032.1"/>
    </source>
</evidence>
<organism evidence="4 5">
    <name type="scientific">Xaviernesmea oryzae</name>
    <dbReference type="NCBI Taxonomy" id="464029"/>
    <lineage>
        <taxon>Bacteria</taxon>
        <taxon>Pseudomonadati</taxon>
        <taxon>Pseudomonadota</taxon>
        <taxon>Alphaproteobacteria</taxon>
        <taxon>Hyphomicrobiales</taxon>
        <taxon>Rhizobiaceae</taxon>
        <taxon>Rhizobium/Agrobacterium group</taxon>
        <taxon>Xaviernesmea</taxon>
    </lineage>
</organism>
<proteinExistence type="inferred from homology"/>
<dbReference type="Pfam" id="PF00171">
    <property type="entry name" value="Aldedh"/>
    <property type="match status" value="1"/>
</dbReference>
<evidence type="ECO:0000313" key="5">
    <source>
        <dbReference type="Proteomes" id="UP000186364"/>
    </source>
</evidence>
<dbReference type="CDD" id="cd07138">
    <property type="entry name" value="ALDH_CddD_SSP0762"/>
    <property type="match status" value="1"/>
</dbReference>
<comment type="similarity">
    <text evidence="1">Belongs to the aldehyde dehydrogenase family.</text>
</comment>
<evidence type="ECO:0000256" key="1">
    <source>
        <dbReference type="ARBA" id="ARBA00009986"/>
    </source>
</evidence>
<dbReference type="GO" id="GO:0016620">
    <property type="term" value="F:oxidoreductase activity, acting on the aldehyde or oxo group of donors, NAD or NADP as acceptor"/>
    <property type="evidence" value="ECO:0007669"/>
    <property type="project" value="InterPro"/>
</dbReference>
<feature type="domain" description="Aldehyde dehydrogenase" evidence="3">
    <location>
        <begin position="13"/>
        <end position="467"/>
    </location>
</feature>
<dbReference type="AlphaFoldDB" id="A0A1Q9ARG9"/>
<name>A0A1Q9ARG9_9HYPH</name>
<dbReference type="RefSeq" id="WP_075629935.1">
    <property type="nucleotide sequence ID" value="NZ_FOAM01000007.1"/>
</dbReference>
<accession>A0A1Q9ARG9</accession>
<comment type="caution">
    <text evidence="4">The sequence shown here is derived from an EMBL/GenBank/DDBJ whole genome shotgun (WGS) entry which is preliminary data.</text>
</comment>
<dbReference type="InterPro" id="IPR015590">
    <property type="entry name" value="Aldehyde_DH_dom"/>
</dbReference>
<protein>
    <submittedName>
        <fullName evidence="4">Aldehyde dehydrogenase</fullName>
    </submittedName>
</protein>
<evidence type="ECO:0000259" key="3">
    <source>
        <dbReference type="Pfam" id="PF00171"/>
    </source>
</evidence>
<dbReference type="InterPro" id="IPR016161">
    <property type="entry name" value="Ald_DH/histidinol_DH"/>
</dbReference>
<dbReference type="Gene3D" id="3.40.605.10">
    <property type="entry name" value="Aldehyde Dehydrogenase, Chain A, domain 1"/>
    <property type="match status" value="1"/>
</dbReference>
<dbReference type="OrthoDB" id="9812625at2"/>
<sequence>MKNARKFFIDGAWVDPLGTETLAVIDPATEQAFETIALGSKADAERAIAAARAAFPAFAATPRLERLALMKRIAAVLEARNDEIGDIISREMGAPLAMARSDQAGIGLYHIQETIRAMESFAFDYMQGTTRIVHEPVGVVGMITPWNWPMNQIAAKVAPALATGCTMVLKPSEIAPLSAILFAEALEEAGVPKGVFNLVQGDGPTVGSVLASHPEVDMISFTGSTRAGIAVAQAAAPTVKRVHQELGGKSPYIVLRSAELADAVTLGVGKIMENSGQSCNAPTRMLVPADRMDDAILAARAAADAIRVGPPADPQTQIGPLVSQAQFDKVQALINKGIEEGAELVAGGPGRPPHLNAGYYVRPTVFARVTNDMTIAREEIFGPVLSILGYETTEEAIAIANDTPYGLAAYVQGAPEEAKAVAAQLRAGTIRLNRSAWDGAAPFGGYKQSGNGREYGKFGLHEFTEIKGIVGYGDV</sequence>
<dbReference type="EMBL" id="MKIP01000059">
    <property type="protein sequence ID" value="OLP58032.1"/>
    <property type="molecule type" value="Genomic_DNA"/>
</dbReference>
<dbReference type="PANTHER" id="PTHR42804:SF1">
    <property type="entry name" value="ALDEHYDE DEHYDROGENASE-RELATED"/>
    <property type="match status" value="1"/>
</dbReference>
<keyword evidence="2" id="KW-0560">Oxidoreductase</keyword>
<dbReference type="FunFam" id="3.40.605.10:FF:000007">
    <property type="entry name" value="NAD/NADP-dependent betaine aldehyde dehydrogenase"/>
    <property type="match status" value="1"/>
</dbReference>
<evidence type="ECO:0000256" key="2">
    <source>
        <dbReference type="ARBA" id="ARBA00023002"/>
    </source>
</evidence>
<dbReference type="InterPro" id="IPR016162">
    <property type="entry name" value="Ald_DH_N"/>
</dbReference>
<dbReference type="InterPro" id="IPR016163">
    <property type="entry name" value="Ald_DH_C"/>
</dbReference>
<dbReference type="Gene3D" id="3.40.309.10">
    <property type="entry name" value="Aldehyde Dehydrogenase, Chain A, domain 2"/>
    <property type="match status" value="1"/>
</dbReference>
<dbReference type="Proteomes" id="UP000186364">
    <property type="component" value="Unassembled WGS sequence"/>
</dbReference>
<gene>
    <name evidence="4" type="ORF">BJF93_14105</name>
</gene>
<keyword evidence="5" id="KW-1185">Reference proteome</keyword>
<dbReference type="PANTHER" id="PTHR42804">
    <property type="entry name" value="ALDEHYDE DEHYDROGENASE"/>
    <property type="match status" value="1"/>
</dbReference>
<reference evidence="4 5" key="1">
    <citation type="submission" date="2016-09" db="EMBL/GenBank/DDBJ databases">
        <title>Rhizobium sp. nov., a novel species isolated from the rice rhizosphere.</title>
        <authorList>
            <person name="Zhao J."/>
            <person name="Zhang X."/>
        </authorList>
    </citation>
    <scope>NUCLEOTIDE SEQUENCE [LARGE SCALE GENOMIC DNA]</scope>
    <source>
        <strain evidence="4 5">1.7048</strain>
    </source>
</reference>
<dbReference type="SUPFAM" id="SSF53720">
    <property type="entry name" value="ALDH-like"/>
    <property type="match status" value="1"/>
</dbReference>